<dbReference type="Proteomes" id="UP000006532">
    <property type="component" value="Segment"/>
</dbReference>
<protein>
    <submittedName>
        <fullName evidence="1">Uncharacterized protein</fullName>
    </submittedName>
</protein>
<dbReference type="EMBL" id="GU071103">
    <property type="protein sequence ID" value="ADO99024.1"/>
    <property type="molecule type" value="Genomic_DNA"/>
</dbReference>
<evidence type="ECO:0000313" key="1">
    <source>
        <dbReference type="EMBL" id="ADO99024.1"/>
    </source>
</evidence>
<keyword evidence="2" id="KW-1185">Reference proteome</keyword>
<sequence length="86" mass="10071">MKGFRKTISNNSKTMLYTIYDDKQILRGTFESIYDLERFIDGIRIDRGEQFPNTPRSSPFDYVKSIGWFWEIADNHALDKVASSEV</sequence>
<name>E3SNJ7_9CAUD</name>
<dbReference type="GeneID" id="10329526"/>
<dbReference type="OrthoDB" id="24696at10239"/>
<reference evidence="1 2" key="1">
    <citation type="journal article" date="2010" name="Environ. Microbiol.">
        <title>Genomic analysis of oceanic cyanobacterial myoviruses compared with T4-like myoviruses from diverse hosts and environments.</title>
        <authorList>
            <person name="Sullivan M.B."/>
            <person name="Huang K.H."/>
            <person name="Ignacio-Espinoza J.C."/>
            <person name="Berlin A.M."/>
            <person name="Kelly L."/>
            <person name="Weigele P.R."/>
            <person name="DeFrancesco A.S."/>
            <person name="Kern S.E."/>
            <person name="Thompson L.R."/>
            <person name="Young S."/>
            <person name="Yandava C."/>
            <person name="Fu R."/>
            <person name="Krastins B."/>
            <person name="Chase M."/>
            <person name="Sarracino D."/>
            <person name="Osburne M.S."/>
            <person name="Henn M.R."/>
            <person name="Chisholm S.W."/>
        </authorList>
    </citation>
    <scope>NUCLEOTIDE SEQUENCE [LARGE SCALE GENOMIC DNA]</scope>
    <source>
        <strain evidence="1">NATL1A-15</strain>
    </source>
</reference>
<gene>
    <name evidence="1" type="ORF">PSSM7_079</name>
</gene>
<dbReference type="KEGG" id="vg:10329526"/>
<proteinExistence type="predicted"/>
<dbReference type="RefSeq" id="YP_004324910.1">
    <property type="nucleotide sequence ID" value="NC_015290.1"/>
</dbReference>
<evidence type="ECO:0000313" key="2">
    <source>
        <dbReference type="Proteomes" id="UP000006532"/>
    </source>
</evidence>
<organism evidence="1 2">
    <name type="scientific">Prochlorococcus phage P-SSM7</name>
    <dbReference type="NCBI Taxonomy" id="445688"/>
    <lineage>
        <taxon>Viruses</taxon>
        <taxon>Duplodnaviria</taxon>
        <taxon>Heunggongvirae</taxon>
        <taxon>Uroviricota</taxon>
        <taxon>Caudoviricetes</taxon>
        <taxon>Pantevenvirales</taxon>
        <taxon>Kyanoviridae</taxon>
        <taxon>Palaemonvirus</taxon>
        <taxon>Palaemonvirus pssm7</taxon>
    </lineage>
</organism>
<accession>E3SNJ7</accession>